<evidence type="ECO:0000313" key="2">
    <source>
        <dbReference type="EMBL" id="AKQ67875.1"/>
    </source>
</evidence>
<dbReference type="Gene3D" id="1.10.287.130">
    <property type="match status" value="1"/>
</dbReference>
<dbReference type="GO" id="GO:0005737">
    <property type="term" value="C:cytoplasm"/>
    <property type="evidence" value="ECO:0007669"/>
    <property type="project" value="TreeGrafter"/>
</dbReference>
<dbReference type="CDD" id="cd03114">
    <property type="entry name" value="MMAA-like"/>
    <property type="match status" value="1"/>
</dbReference>
<dbReference type="GO" id="GO:0003924">
    <property type="term" value="F:GTPase activity"/>
    <property type="evidence" value="ECO:0007669"/>
    <property type="project" value="InterPro"/>
</dbReference>
<sequence>MKLLPADAYVDGVRAGDRALLARAITLVESELPRHAALAQEVLTRLLPHTGGSRRVGISGVPGVGKSTFIDALGMHLVNAGKRVAVLAIDPSSTVSGGSILGDKTRMARLSRESAAYIRPSPSSGTLGGVARKTRETLLLCEAAGFDVVLVETVGVGQSETVVADLVDFYLVLMLAGAGDELQGIKRGILEVADMLAINKADGDNKPRAERARSELRAALHLMRPGAEPEITTCSALEGSGIEKLWTSIDTQLGRAQASGAVQRRRTTQQVQWMWTMVQDGLRAALRAHPEVSALVPTLEADVREGRVTPTSAALRVLGAFLPETRA</sequence>
<dbReference type="eggNOG" id="COG1703">
    <property type="taxonomic scope" value="Bacteria"/>
</dbReference>
<dbReference type="AlphaFoldDB" id="A0A0H4X2J0"/>
<dbReference type="OrthoDB" id="9778292at2"/>
<dbReference type="GO" id="GO:0005525">
    <property type="term" value="F:GTP binding"/>
    <property type="evidence" value="ECO:0007669"/>
    <property type="project" value="InterPro"/>
</dbReference>
<gene>
    <name evidence="2" type="ORF">A176_004787</name>
</gene>
<dbReference type="RefSeq" id="WP_002636294.1">
    <property type="nucleotide sequence ID" value="NZ_CP012109.1"/>
</dbReference>
<keyword evidence="3" id="KW-1185">Reference proteome</keyword>
<dbReference type="Proteomes" id="UP000009026">
    <property type="component" value="Chromosome"/>
</dbReference>
<dbReference type="NCBIfam" id="TIGR00750">
    <property type="entry name" value="lao"/>
    <property type="match status" value="1"/>
</dbReference>
<dbReference type="InterPro" id="IPR005129">
    <property type="entry name" value="GTPase_ArgK"/>
</dbReference>
<dbReference type="SUPFAM" id="SSF52540">
    <property type="entry name" value="P-loop containing nucleoside triphosphate hydrolases"/>
    <property type="match status" value="1"/>
</dbReference>
<dbReference type="STRING" id="1297742.A176_004787"/>
<proteinExistence type="inferred from homology"/>
<protein>
    <submittedName>
        <fullName evidence="2">Putative periplasmic protein kinase ArgK</fullName>
    </submittedName>
</protein>
<reference evidence="2 3" key="1">
    <citation type="journal article" date="2016" name="PLoS ONE">
        <title>Complete Genome Sequence and Comparative Genomics of a Novel Myxobacterium Myxococcus hansupus.</title>
        <authorList>
            <person name="Sharma G."/>
            <person name="Narwani T."/>
            <person name="Subramanian S."/>
        </authorList>
    </citation>
    <scope>NUCLEOTIDE SEQUENCE [LARGE SCALE GENOMIC DNA]</scope>
    <source>
        <strain evidence="3">mixupus</strain>
    </source>
</reference>
<dbReference type="Pfam" id="PF03308">
    <property type="entry name" value="MeaB"/>
    <property type="match status" value="1"/>
</dbReference>
<keyword evidence="2" id="KW-0418">Kinase</keyword>
<evidence type="ECO:0000256" key="1">
    <source>
        <dbReference type="ARBA" id="ARBA00009625"/>
    </source>
</evidence>
<dbReference type="GO" id="GO:0016301">
    <property type="term" value="F:kinase activity"/>
    <property type="evidence" value="ECO:0007669"/>
    <property type="project" value="UniProtKB-KW"/>
</dbReference>
<evidence type="ECO:0000313" key="3">
    <source>
        <dbReference type="Proteomes" id="UP000009026"/>
    </source>
</evidence>
<dbReference type="PANTHER" id="PTHR23408:SF3">
    <property type="entry name" value="METHYLMALONIC ACIDURIA TYPE A PROTEIN, MITOCHONDRIAL"/>
    <property type="match status" value="1"/>
</dbReference>
<dbReference type="Gene3D" id="3.40.50.300">
    <property type="entry name" value="P-loop containing nucleotide triphosphate hydrolases"/>
    <property type="match status" value="1"/>
</dbReference>
<dbReference type="Gene3D" id="1.20.5.170">
    <property type="match status" value="1"/>
</dbReference>
<dbReference type="KEGG" id="mym:A176_004787"/>
<dbReference type="InterPro" id="IPR027417">
    <property type="entry name" value="P-loop_NTPase"/>
</dbReference>
<dbReference type="NCBIfam" id="NF006958">
    <property type="entry name" value="PRK09435.1"/>
    <property type="match status" value="1"/>
</dbReference>
<keyword evidence="2" id="KW-0808">Transferase</keyword>
<dbReference type="PANTHER" id="PTHR23408">
    <property type="entry name" value="METHYLMALONYL-COA MUTASE"/>
    <property type="match status" value="1"/>
</dbReference>
<dbReference type="EMBL" id="CP012109">
    <property type="protein sequence ID" value="AKQ67875.1"/>
    <property type="molecule type" value="Genomic_DNA"/>
</dbReference>
<accession>A0A0H4X2J0</accession>
<name>A0A0H4X2J0_9BACT</name>
<comment type="similarity">
    <text evidence="1">Belongs to the SIMIBI class G3E GTPase family. ArgK/MeaB subfamily.</text>
</comment>
<dbReference type="PATRIC" id="fig|1297742.4.peg.4834"/>
<organism evidence="2 3">
    <name type="scientific">Pseudomyxococcus hansupus</name>
    <dbReference type="NCBI Taxonomy" id="1297742"/>
    <lineage>
        <taxon>Bacteria</taxon>
        <taxon>Pseudomonadati</taxon>
        <taxon>Myxococcota</taxon>
        <taxon>Myxococcia</taxon>
        <taxon>Myxococcales</taxon>
        <taxon>Cystobacterineae</taxon>
        <taxon>Myxococcaceae</taxon>
        <taxon>Pseudomyxococcus</taxon>
    </lineage>
</organism>